<feature type="transmembrane region" description="Helical" evidence="1">
    <location>
        <begin position="44"/>
        <end position="62"/>
    </location>
</feature>
<organism evidence="2 3">
    <name type="scientific">Cephaloticoccus primus</name>
    <dbReference type="NCBI Taxonomy" id="1548207"/>
    <lineage>
        <taxon>Bacteria</taxon>
        <taxon>Pseudomonadati</taxon>
        <taxon>Verrucomicrobiota</taxon>
        <taxon>Opitutia</taxon>
        <taxon>Opitutales</taxon>
        <taxon>Opitutaceae</taxon>
        <taxon>Cephaloticoccus</taxon>
    </lineage>
</organism>
<feature type="transmembrane region" description="Helical" evidence="1">
    <location>
        <begin position="123"/>
        <end position="141"/>
    </location>
</feature>
<dbReference type="Proteomes" id="UP000070058">
    <property type="component" value="Unassembled WGS sequence"/>
</dbReference>
<sequence>MHPFLKWPLAALTLIGSILGAGLTLLTIPLALGPSADSSTTLPFFVASAFYALGIVAGLRFANNDARRGLMRLYYALQIPWLSSPLIGLRFVSGANVSAALIGGTPSFSYSLGSVWHFGSSHAAPWGLGLNLLALAILFLLRGRPQNGSKTARRKGRRKK</sequence>
<keyword evidence="1" id="KW-0472">Membrane</keyword>
<dbReference type="EMBL" id="LSZQ01000002">
    <property type="protein sequence ID" value="KXU38239.1"/>
    <property type="molecule type" value="Genomic_DNA"/>
</dbReference>
<dbReference type="AlphaFoldDB" id="A0A139SUG7"/>
<accession>A0A139SUG7</accession>
<keyword evidence="3" id="KW-1185">Reference proteome</keyword>
<name>A0A139SUG7_9BACT</name>
<keyword evidence="1" id="KW-0812">Transmembrane</keyword>
<gene>
    <name evidence="2" type="ORF">AXK11_00925</name>
</gene>
<dbReference type="RefSeq" id="WP_068628136.1">
    <property type="nucleotide sequence ID" value="NZ_LSZQ01000002.1"/>
</dbReference>
<evidence type="ECO:0000313" key="3">
    <source>
        <dbReference type="Proteomes" id="UP000070058"/>
    </source>
</evidence>
<reference evidence="3" key="1">
    <citation type="submission" date="2016-02" db="EMBL/GenBank/DDBJ databases">
        <authorList>
            <person name="Sanders J.G."/>
            <person name="Lin J.Y."/>
            <person name="Wertz J.T."/>
            <person name="Russell J.A."/>
            <person name="Moreau C.S."/>
            <person name="Powell S."/>
        </authorList>
    </citation>
    <scope>NUCLEOTIDE SEQUENCE [LARGE SCALE GENOMIC DNA]</scope>
    <source>
        <strain evidence="3">CAG34</strain>
    </source>
</reference>
<proteinExistence type="predicted"/>
<feature type="transmembrane region" description="Helical" evidence="1">
    <location>
        <begin position="7"/>
        <end position="32"/>
    </location>
</feature>
<protein>
    <submittedName>
        <fullName evidence="2">Uncharacterized protein</fullName>
    </submittedName>
</protein>
<evidence type="ECO:0000313" key="2">
    <source>
        <dbReference type="EMBL" id="KXU38239.1"/>
    </source>
</evidence>
<comment type="caution">
    <text evidence="2">The sequence shown here is derived from an EMBL/GenBank/DDBJ whole genome shotgun (WGS) entry which is preliminary data.</text>
</comment>
<evidence type="ECO:0000256" key="1">
    <source>
        <dbReference type="SAM" id="Phobius"/>
    </source>
</evidence>
<feature type="transmembrane region" description="Helical" evidence="1">
    <location>
        <begin position="74"/>
        <end position="103"/>
    </location>
</feature>
<dbReference type="OrthoDB" id="9900084at2"/>
<keyword evidence="1" id="KW-1133">Transmembrane helix</keyword>